<comment type="caution">
    <text evidence="1">The sequence shown here is derived from an EMBL/GenBank/DDBJ whole genome shotgun (WGS) entry which is preliminary data.</text>
</comment>
<accession>A0AAE1Q158</accession>
<proteinExistence type="predicted"/>
<protein>
    <submittedName>
        <fullName evidence="1">Uncharacterized protein</fullName>
    </submittedName>
</protein>
<organism evidence="1 2">
    <name type="scientific">Petrolisthes manimaculis</name>
    <dbReference type="NCBI Taxonomy" id="1843537"/>
    <lineage>
        <taxon>Eukaryota</taxon>
        <taxon>Metazoa</taxon>
        <taxon>Ecdysozoa</taxon>
        <taxon>Arthropoda</taxon>
        <taxon>Crustacea</taxon>
        <taxon>Multicrustacea</taxon>
        <taxon>Malacostraca</taxon>
        <taxon>Eumalacostraca</taxon>
        <taxon>Eucarida</taxon>
        <taxon>Decapoda</taxon>
        <taxon>Pleocyemata</taxon>
        <taxon>Anomura</taxon>
        <taxon>Galatheoidea</taxon>
        <taxon>Porcellanidae</taxon>
        <taxon>Petrolisthes</taxon>
    </lineage>
</organism>
<evidence type="ECO:0000313" key="1">
    <source>
        <dbReference type="EMBL" id="KAK4318256.1"/>
    </source>
</evidence>
<name>A0AAE1Q158_9EUCA</name>
<reference evidence="1" key="1">
    <citation type="submission" date="2023-11" db="EMBL/GenBank/DDBJ databases">
        <title>Genome assemblies of two species of porcelain crab, Petrolisthes cinctipes and Petrolisthes manimaculis (Anomura: Porcellanidae).</title>
        <authorList>
            <person name="Angst P."/>
        </authorList>
    </citation>
    <scope>NUCLEOTIDE SEQUENCE</scope>
    <source>
        <strain evidence="1">PB745_02</strain>
        <tissue evidence="1">Gill</tissue>
    </source>
</reference>
<sequence length="163" mass="19299">MKDDDIISTKLHLSRWDFNIWQRYLLKGAQESSAIITFEMGENVNVVIVSGSPWRMWGWCRCMERLAVRNRRKSSGTRRLYHALAKVRQHLRRGWELERKRKHSMLQRQASSTPQLPPLSSFSLVPSVKSKFDPRSSCNHKLQHIIDQSLTGNFRSRDFEEMW</sequence>
<dbReference type="AlphaFoldDB" id="A0AAE1Q158"/>
<dbReference type="Proteomes" id="UP001292094">
    <property type="component" value="Unassembled WGS sequence"/>
</dbReference>
<evidence type="ECO:0000313" key="2">
    <source>
        <dbReference type="Proteomes" id="UP001292094"/>
    </source>
</evidence>
<keyword evidence="2" id="KW-1185">Reference proteome</keyword>
<dbReference type="EMBL" id="JAWZYT010000849">
    <property type="protein sequence ID" value="KAK4318256.1"/>
    <property type="molecule type" value="Genomic_DNA"/>
</dbReference>
<gene>
    <name evidence="1" type="ORF">Pmani_010733</name>
</gene>